<keyword evidence="6" id="KW-0677">Repeat</keyword>
<dbReference type="InterPro" id="IPR048962">
    <property type="entry name" value="ARIH1-like_UBL"/>
</dbReference>
<dbReference type="GO" id="GO:0008270">
    <property type="term" value="F:zinc ion binding"/>
    <property type="evidence" value="ECO:0007669"/>
    <property type="project" value="UniProtKB-KW"/>
</dbReference>
<proteinExistence type="predicted"/>
<feature type="domain" description="RING-type" evidence="10">
    <location>
        <begin position="100"/>
        <end position="299"/>
    </location>
</feature>
<keyword evidence="5" id="KW-0479">Metal-binding</keyword>
<comment type="cofactor">
    <cofactor evidence="2">
        <name>Zn(2+)</name>
        <dbReference type="ChEBI" id="CHEBI:29105"/>
    </cofactor>
</comment>
<dbReference type="CDD" id="cd20346">
    <property type="entry name" value="BRcat_RBR_ANKIB1"/>
    <property type="match status" value="1"/>
</dbReference>
<dbReference type="InterPro" id="IPR002867">
    <property type="entry name" value="IBR_dom"/>
</dbReference>
<dbReference type="Proteomes" id="UP001642360">
    <property type="component" value="Unassembled WGS sequence"/>
</dbReference>
<evidence type="ECO:0000256" key="1">
    <source>
        <dbReference type="ARBA" id="ARBA00001798"/>
    </source>
</evidence>
<evidence type="ECO:0000256" key="5">
    <source>
        <dbReference type="ARBA" id="ARBA00022723"/>
    </source>
</evidence>
<dbReference type="Gene3D" id="3.30.40.10">
    <property type="entry name" value="Zinc/RING finger domain, C3HC4 (zinc finger)"/>
    <property type="match status" value="1"/>
</dbReference>
<sequence length="299" mass="33562">MSAINFHSIIVNELINLDVFTFLSQQNYTVLSEADIRHCQEENIIKVSAVLSISKVAAGILLRHYNWNVSKVNDEWFSDEEKVRMAVGLLEKPVPFLNAKELTCGICFETFPCDRMNAAACGHPFCVTCWQGWMDILLKRAPSAHGHLDLWKSNVVPAKVYVIFPAGIYTEGYITTAINDGPGCLMLRCPDPSCGAAVGQDMVNVLASHDDMEKYNRYFLRSFIEDNRKTKWCPAPGCDYAVDFIFGSGSYDVTCCCSYSFCWNCTEEAHRPVDCGTVAKWILKNSAESENMNWYCTGS</sequence>
<dbReference type="InterPro" id="IPR013083">
    <property type="entry name" value="Znf_RING/FYVE/PHD"/>
</dbReference>
<protein>
    <recommendedName>
        <fullName evidence="3">RBR-type E3 ubiquitin transferase</fullName>
        <ecNumber evidence="3">2.3.2.31</ecNumber>
    </recommendedName>
</protein>
<evidence type="ECO:0000313" key="11">
    <source>
        <dbReference type="EMBL" id="CAK9170762.1"/>
    </source>
</evidence>
<dbReference type="InterPro" id="IPR044066">
    <property type="entry name" value="TRIAD_supradom"/>
</dbReference>
<dbReference type="SMART" id="SM00647">
    <property type="entry name" value="IBR"/>
    <property type="match status" value="1"/>
</dbReference>
<dbReference type="EC" id="2.3.2.31" evidence="3"/>
<organism evidence="11 12">
    <name type="scientific">Ilex paraguariensis</name>
    <name type="common">yerba mate</name>
    <dbReference type="NCBI Taxonomy" id="185542"/>
    <lineage>
        <taxon>Eukaryota</taxon>
        <taxon>Viridiplantae</taxon>
        <taxon>Streptophyta</taxon>
        <taxon>Embryophyta</taxon>
        <taxon>Tracheophyta</taxon>
        <taxon>Spermatophyta</taxon>
        <taxon>Magnoliopsida</taxon>
        <taxon>eudicotyledons</taxon>
        <taxon>Gunneridae</taxon>
        <taxon>Pentapetalae</taxon>
        <taxon>asterids</taxon>
        <taxon>campanulids</taxon>
        <taxon>Aquifoliales</taxon>
        <taxon>Aquifoliaceae</taxon>
        <taxon>Ilex</taxon>
    </lineage>
</organism>
<evidence type="ECO:0000256" key="2">
    <source>
        <dbReference type="ARBA" id="ARBA00001947"/>
    </source>
</evidence>
<dbReference type="PANTHER" id="PTHR11685">
    <property type="entry name" value="RBR FAMILY RING FINGER AND IBR DOMAIN-CONTAINING"/>
    <property type="match status" value="1"/>
</dbReference>
<dbReference type="Pfam" id="PF01485">
    <property type="entry name" value="IBR"/>
    <property type="match status" value="1"/>
</dbReference>
<dbReference type="SUPFAM" id="SSF57850">
    <property type="entry name" value="RING/U-box"/>
    <property type="match status" value="3"/>
</dbReference>
<keyword evidence="9" id="KW-0862">Zinc</keyword>
<evidence type="ECO:0000256" key="4">
    <source>
        <dbReference type="ARBA" id="ARBA00022679"/>
    </source>
</evidence>
<dbReference type="EMBL" id="CAUOFW020005569">
    <property type="protein sequence ID" value="CAK9170762.1"/>
    <property type="molecule type" value="Genomic_DNA"/>
</dbReference>
<dbReference type="AlphaFoldDB" id="A0ABC8TMU2"/>
<name>A0ABC8TMU2_9AQUA</name>
<dbReference type="GO" id="GO:0061630">
    <property type="term" value="F:ubiquitin protein ligase activity"/>
    <property type="evidence" value="ECO:0007669"/>
    <property type="project" value="UniProtKB-EC"/>
</dbReference>
<evidence type="ECO:0000259" key="10">
    <source>
        <dbReference type="PROSITE" id="PS51873"/>
    </source>
</evidence>
<evidence type="ECO:0000313" key="12">
    <source>
        <dbReference type="Proteomes" id="UP001642360"/>
    </source>
</evidence>
<accession>A0ABC8TMU2</accession>
<keyword evidence="8" id="KW-0833">Ubl conjugation pathway</keyword>
<evidence type="ECO:0000256" key="9">
    <source>
        <dbReference type="ARBA" id="ARBA00022833"/>
    </source>
</evidence>
<keyword evidence="12" id="KW-1185">Reference proteome</keyword>
<evidence type="ECO:0000256" key="6">
    <source>
        <dbReference type="ARBA" id="ARBA00022737"/>
    </source>
</evidence>
<dbReference type="PROSITE" id="PS51873">
    <property type="entry name" value="TRIAD"/>
    <property type="match status" value="1"/>
</dbReference>
<keyword evidence="7" id="KW-0863">Zinc-finger</keyword>
<dbReference type="Pfam" id="PF21235">
    <property type="entry name" value="UBA_ARI1"/>
    <property type="match status" value="1"/>
</dbReference>
<evidence type="ECO:0000256" key="8">
    <source>
        <dbReference type="ARBA" id="ARBA00022786"/>
    </source>
</evidence>
<comment type="caution">
    <text evidence="11">The sequence shown here is derived from an EMBL/GenBank/DDBJ whole genome shotgun (WGS) entry which is preliminary data.</text>
</comment>
<gene>
    <name evidence="11" type="ORF">ILEXP_LOCUS40263</name>
</gene>
<dbReference type="InterPro" id="IPR031127">
    <property type="entry name" value="E3_UB_ligase_RBR"/>
</dbReference>
<evidence type="ECO:0000256" key="3">
    <source>
        <dbReference type="ARBA" id="ARBA00012251"/>
    </source>
</evidence>
<evidence type="ECO:0000256" key="7">
    <source>
        <dbReference type="ARBA" id="ARBA00022771"/>
    </source>
</evidence>
<comment type="catalytic activity">
    <reaction evidence="1">
        <text>[E2 ubiquitin-conjugating enzyme]-S-ubiquitinyl-L-cysteine + [acceptor protein]-L-lysine = [E2 ubiquitin-conjugating enzyme]-L-cysteine + [acceptor protein]-N(6)-ubiquitinyl-L-lysine.</text>
        <dbReference type="EC" id="2.3.2.31"/>
    </reaction>
</comment>
<reference evidence="11 12" key="1">
    <citation type="submission" date="2024-02" db="EMBL/GenBank/DDBJ databases">
        <authorList>
            <person name="Vignale AGUSTIN F."/>
            <person name="Sosa J E."/>
            <person name="Modenutti C."/>
        </authorList>
    </citation>
    <scope>NUCLEOTIDE SEQUENCE [LARGE SCALE GENOMIC DNA]</scope>
</reference>
<keyword evidence="4" id="KW-0808">Transferase</keyword>